<comment type="caution">
    <text evidence="6">The sequence shown here is derived from an EMBL/GenBank/DDBJ whole genome shotgun (WGS) entry which is preliminary data.</text>
</comment>
<keyword evidence="3" id="KW-1005">Bacterial flagellum biogenesis</keyword>
<dbReference type="PANTHER" id="PTHR37533:SF2">
    <property type="entry name" value="FLAGELLAR HOOK-LENGTH CONTROL PROTEIN"/>
    <property type="match status" value="1"/>
</dbReference>
<dbReference type="InterPro" id="IPR021136">
    <property type="entry name" value="Flagellar_hook_control-like_C"/>
</dbReference>
<evidence type="ECO:0000256" key="2">
    <source>
        <dbReference type="ARBA" id="ARBA00009149"/>
    </source>
</evidence>
<name>A0ABT2A5P1_9BURK</name>
<dbReference type="Gene3D" id="3.30.750.140">
    <property type="match status" value="1"/>
</dbReference>
<feature type="compositionally biased region" description="Basic and acidic residues" evidence="4">
    <location>
        <begin position="88"/>
        <end position="101"/>
    </location>
</feature>
<proteinExistence type="inferred from homology"/>
<comment type="function">
    <text evidence="1">Controls the length of the flagellar hook.</text>
</comment>
<keyword evidence="6" id="KW-0966">Cell projection</keyword>
<dbReference type="RefSeq" id="WP_258845230.1">
    <property type="nucleotide sequence ID" value="NZ_JANUGX010000009.1"/>
</dbReference>
<feature type="compositionally biased region" description="Pro residues" evidence="4">
    <location>
        <begin position="46"/>
        <end position="57"/>
    </location>
</feature>
<evidence type="ECO:0000256" key="4">
    <source>
        <dbReference type="SAM" id="MobiDB-lite"/>
    </source>
</evidence>
<evidence type="ECO:0000313" key="7">
    <source>
        <dbReference type="Proteomes" id="UP001205560"/>
    </source>
</evidence>
<keyword evidence="6" id="KW-0969">Cilium</keyword>
<sequence>MQTNSLPIQLNTTAPAQRSGAFAGDSAQGGASFGAMLSNEMELRQPAPPPAPAPAPAPKTATPKPQAADRPAQPDGGAEAPTSQEAAKPADADKTAEARDSDDTDSEDGEDDAQPGQAGDPASAMLALMASLQPARDAKAAAATNAAAQAQDVLGGATGKGKRGDTAQLTALQAAMKSMSKDAAHGGDDRSAAVDAGGKPGVDLRAALAATAGKGQAEPQLDARELSLLQARETAAAREPAAAVAALAQAQPAAMAAVQAAAGAAEGLSARVGTQAWENQVGQKVVYMVGSEEQTASLTLNPPDLGPLQVVLSVSNDQASVTFSANQEEVRQALENALPRLREMMSESGIALGNATVNAGMPDNGQAQQQAARNSGGFGGNGRGGGDTDGKAEDSGVRPVTRHAVLGDRGMVDTFA</sequence>
<accession>A0ABT2A5P1</accession>
<feature type="region of interest" description="Disordered" evidence="4">
    <location>
        <begin position="361"/>
        <end position="416"/>
    </location>
</feature>
<dbReference type="PANTHER" id="PTHR37533">
    <property type="entry name" value="FLAGELLAR HOOK-LENGTH CONTROL PROTEIN"/>
    <property type="match status" value="1"/>
</dbReference>
<feature type="compositionally biased region" description="Basic and acidic residues" evidence="4">
    <location>
        <begin position="386"/>
        <end position="396"/>
    </location>
</feature>
<organism evidence="6 7">
    <name type="scientific">Massilia norwichensis</name>
    <dbReference type="NCBI Taxonomy" id="1442366"/>
    <lineage>
        <taxon>Bacteria</taxon>
        <taxon>Pseudomonadati</taxon>
        <taxon>Pseudomonadota</taxon>
        <taxon>Betaproteobacteria</taxon>
        <taxon>Burkholderiales</taxon>
        <taxon>Oxalobacteraceae</taxon>
        <taxon>Telluria group</taxon>
        <taxon>Massilia</taxon>
    </lineage>
</organism>
<dbReference type="PRINTS" id="PR01007">
    <property type="entry name" value="FLGHOOKFLIK"/>
</dbReference>
<dbReference type="InterPro" id="IPR038610">
    <property type="entry name" value="FliK-like_C_sf"/>
</dbReference>
<evidence type="ECO:0000256" key="3">
    <source>
        <dbReference type="ARBA" id="ARBA00022795"/>
    </source>
</evidence>
<dbReference type="CDD" id="cd17470">
    <property type="entry name" value="T3SS_Flik_C"/>
    <property type="match status" value="1"/>
</dbReference>
<feature type="region of interest" description="Disordered" evidence="4">
    <location>
        <begin position="1"/>
        <end position="121"/>
    </location>
</feature>
<protein>
    <submittedName>
        <fullName evidence="6">Flagellar hook-length control protein FliK</fullName>
    </submittedName>
</protein>
<evidence type="ECO:0000256" key="1">
    <source>
        <dbReference type="ARBA" id="ARBA00003944"/>
    </source>
</evidence>
<feature type="compositionally biased region" description="Acidic residues" evidence="4">
    <location>
        <begin position="102"/>
        <end position="113"/>
    </location>
</feature>
<feature type="compositionally biased region" description="Low complexity" evidence="4">
    <location>
        <begin position="58"/>
        <end position="68"/>
    </location>
</feature>
<evidence type="ECO:0000259" key="5">
    <source>
        <dbReference type="Pfam" id="PF02120"/>
    </source>
</evidence>
<dbReference type="Proteomes" id="UP001205560">
    <property type="component" value="Unassembled WGS sequence"/>
</dbReference>
<dbReference type="InterPro" id="IPR001635">
    <property type="entry name" value="Flag_hook_Flik"/>
</dbReference>
<comment type="similarity">
    <text evidence="2">Belongs to the FliK family.</text>
</comment>
<reference evidence="6 7" key="1">
    <citation type="submission" date="2022-08" db="EMBL/GenBank/DDBJ databases">
        <title>Reclassification of Massilia species as members of the genera Telluria, Duganella, Pseudoduganella, Mokoshia gen. nov. and Zemynaea gen. nov. using orthogonal and non-orthogonal genome-based approaches.</title>
        <authorList>
            <person name="Bowman J.P."/>
        </authorList>
    </citation>
    <scope>NUCLEOTIDE SEQUENCE [LARGE SCALE GENOMIC DNA]</scope>
    <source>
        <strain evidence="6 7">LMG 28164</strain>
    </source>
</reference>
<keyword evidence="7" id="KW-1185">Reference proteome</keyword>
<feature type="compositionally biased region" description="Gly residues" evidence="4">
    <location>
        <begin position="376"/>
        <end position="385"/>
    </location>
</feature>
<gene>
    <name evidence="6" type="ORF">NX782_09610</name>
</gene>
<evidence type="ECO:0000313" key="6">
    <source>
        <dbReference type="EMBL" id="MCS0589464.1"/>
    </source>
</evidence>
<feature type="compositionally biased region" description="Polar residues" evidence="4">
    <location>
        <begin position="1"/>
        <end position="16"/>
    </location>
</feature>
<feature type="domain" description="Flagellar hook-length control protein-like C-terminal" evidence="5">
    <location>
        <begin position="283"/>
        <end position="365"/>
    </location>
</feature>
<dbReference type="EMBL" id="JANUGX010000009">
    <property type="protein sequence ID" value="MCS0589464.1"/>
    <property type="molecule type" value="Genomic_DNA"/>
</dbReference>
<dbReference type="Pfam" id="PF02120">
    <property type="entry name" value="Flg_hook"/>
    <property type="match status" value="1"/>
</dbReference>
<dbReference type="InterPro" id="IPR052563">
    <property type="entry name" value="FliK"/>
</dbReference>
<keyword evidence="6" id="KW-0282">Flagellum</keyword>